<keyword evidence="8" id="KW-0472">Membrane</keyword>
<dbReference type="SUPFAM" id="SSF51261">
    <property type="entry name" value="Duplicated hybrid motif"/>
    <property type="match status" value="1"/>
</dbReference>
<reference evidence="11" key="1">
    <citation type="journal article" date="2019" name="Int. J. Syst. Evol. Microbiol.">
        <title>The Global Catalogue of Microorganisms (GCM) 10K type strain sequencing project: providing services to taxonomists for standard genome sequencing and annotation.</title>
        <authorList>
            <consortium name="The Broad Institute Genomics Platform"/>
            <consortium name="The Broad Institute Genome Sequencing Center for Infectious Disease"/>
            <person name="Wu L."/>
            <person name="Ma J."/>
        </authorList>
    </citation>
    <scope>NUCLEOTIDE SEQUENCE [LARGE SCALE GENOMIC DNA]</scope>
    <source>
        <strain evidence="11">JCM 3366</strain>
    </source>
</reference>
<accession>A0ABW0TB27</accession>
<evidence type="ECO:0000256" key="7">
    <source>
        <dbReference type="SAM" id="MobiDB-lite"/>
    </source>
</evidence>
<protein>
    <submittedName>
        <fullName evidence="10">M23 family metallopeptidase</fullName>
        <ecNumber evidence="10">3.4.24.-</ecNumber>
    </submittedName>
</protein>
<dbReference type="Gene3D" id="2.70.70.10">
    <property type="entry name" value="Glucose Permease (Domain IIA)"/>
    <property type="match status" value="1"/>
</dbReference>
<dbReference type="RefSeq" id="WP_223020786.1">
    <property type="nucleotide sequence ID" value="NZ_CP078143.1"/>
</dbReference>
<keyword evidence="5" id="KW-0862">Zinc</keyword>
<evidence type="ECO:0000256" key="8">
    <source>
        <dbReference type="SAM" id="Phobius"/>
    </source>
</evidence>
<dbReference type="Proteomes" id="UP001596107">
    <property type="component" value="Unassembled WGS sequence"/>
</dbReference>
<dbReference type="Pfam" id="PF01551">
    <property type="entry name" value="Peptidase_M23"/>
    <property type="match status" value="1"/>
</dbReference>
<dbReference type="PANTHER" id="PTHR21666:SF288">
    <property type="entry name" value="CELL DIVISION PROTEIN YTFB"/>
    <property type="match status" value="1"/>
</dbReference>
<dbReference type="CDD" id="cd12797">
    <property type="entry name" value="M23_peptidase"/>
    <property type="match status" value="1"/>
</dbReference>
<feature type="transmembrane region" description="Helical" evidence="8">
    <location>
        <begin position="34"/>
        <end position="59"/>
    </location>
</feature>
<evidence type="ECO:0000256" key="4">
    <source>
        <dbReference type="ARBA" id="ARBA00022801"/>
    </source>
</evidence>
<evidence type="ECO:0000259" key="9">
    <source>
        <dbReference type="Pfam" id="PF01551"/>
    </source>
</evidence>
<dbReference type="PANTHER" id="PTHR21666">
    <property type="entry name" value="PEPTIDASE-RELATED"/>
    <property type="match status" value="1"/>
</dbReference>
<dbReference type="InterPro" id="IPR011055">
    <property type="entry name" value="Dup_hybrid_motif"/>
</dbReference>
<evidence type="ECO:0000256" key="6">
    <source>
        <dbReference type="ARBA" id="ARBA00023049"/>
    </source>
</evidence>
<dbReference type="InterPro" id="IPR050570">
    <property type="entry name" value="Cell_wall_metabolism_enzyme"/>
</dbReference>
<keyword evidence="11" id="KW-1185">Reference proteome</keyword>
<name>A0ABW0TB27_9HYPH</name>
<comment type="cofactor">
    <cofactor evidence="1">
        <name>Zn(2+)</name>
        <dbReference type="ChEBI" id="CHEBI:29105"/>
    </cofactor>
</comment>
<evidence type="ECO:0000313" key="10">
    <source>
        <dbReference type="EMBL" id="MFC5585973.1"/>
    </source>
</evidence>
<dbReference type="EMBL" id="JBHSNB010000002">
    <property type="protein sequence ID" value="MFC5585973.1"/>
    <property type="molecule type" value="Genomic_DNA"/>
</dbReference>
<feature type="region of interest" description="Disordered" evidence="7">
    <location>
        <begin position="131"/>
        <end position="157"/>
    </location>
</feature>
<gene>
    <name evidence="10" type="ORF">ACFPOD_12700</name>
</gene>
<organism evidence="10 11">
    <name type="scientific">Nitratireductor kimnyeongensis</name>
    <dbReference type="NCBI Taxonomy" id="430679"/>
    <lineage>
        <taxon>Bacteria</taxon>
        <taxon>Pseudomonadati</taxon>
        <taxon>Pseudomonadota</taxon>
        <taxon>Alphaproteobacteria</taxon>
        <taxon>Hyphomicrobiales</taxon>
        <taxon>Phyllobacteriaceae</taxon>
        <taxon>Nitratireductor</taxon>
    </lineage>
</organism>
<evidence type="ECO:0000313" key="11">
    <source>
        <dbReference type="Proteomes" id="UP001596107"/>
    </source>
</evidence>
<keyword evidence="6" id="KW-0482">Metalloprotease</keyword>
<keyword evidence="4 10" id="KW-0378">Hydrolase</keyword>
<feature type="compositionally biased region" description="Basic and acidic residues" evidence="7">
    <location>
        <begin position="145"/>
        <end position="155"/>
    </location>
</feature>
<dbReference type="InterPro" id="IPR016047">
    <property type="entry name" value="M23ase_b-sheet_dom"/>
</dbReference>
<dbReference type="GO" id="GO:0016787">
    <property type="term" value="F:hydrolase activity"/>
    <property type="evidence" value="ECO:0007669"/>
    <property type="project" value="UniProtKB-KW"/>
</dbReference>
<proteinExistence type="predicted"/>
<comment type="caution">
    <text evidence="10">The sequence shown here is derived from an EMBL/GenBank/DDBJ whole genome shotgun (WGS) entry which is preliminary data.</text>
</comment>
<keyword evidence="3" id="KW-0479">Metal-binding</keyword>
<evidence type="ECO:0000256" key="1">
    <source>
        <dbReference type="ARBA" id="ARBA00001947"/>
    </source>
</evidence>
<dbReference type="EC" id="3.4.24.-" evidence="10"/>
<evidence type="ECO:0000256" key="3">
    <source>
        <dbReference type="ARBA" id="ARBA00022723"/>
    </source>
</evidence>
<keyword evidence="8" id="KW-1133">Transmembrane helix</keyword>
<sequence length="434" mass="47247">MRPQQSAVFGKRKEPHTIIIARGDRIRHFTVRPWIAALVGSAVGALAIGYLLATSYLVFRDDLIGATVARQARLQQAYEDRISALRAQLDRVTSRQLLDQQFMQERVGELLERQDQLTKRQSRLDPVLNRAGAELLPENPPVPEPRPKIKAESKPLLDPTTTGSIAVASFAPSQTGSVPWPLRSRSSQKREQLSAADKADYLFVKLNRALETIETDQIDSVRMLADGAYQTADAIAGTLEDVGLTIASDHREQNVGGPLLASTSALVFEDQVRELDEALSHLNQVKAKARRLPLASPAPGAQISSRFGARKDPFLGRLAHHSGIDFRAKRGASIHATGAGTVVKAGWNGGYGRMVEVDHGNGLTTRYAHMSKILVKTGDKVDVGTKVGKVGSSGRSTGPHLHYEVRRSGTALNPARFITAGRKIAKYLKNESGK</sequence>
<keyword evidence="8" id="KW-0812">Transmembrane</keyword>
<evidence type="ECO:0000256" key="5">
    <source>
        <dbReference type="ARBA" id="ARBA00022833"/>
    </source>
</evidence>
<feature type="domain" description="M23ase beta-sheet core" evidence="9">
    <location>
        <begin position="320"/>
        <end position="414"/>
    </location>
</feature>
<keyword evidence="2" id="KW-0645">Protease</keyword>
<evidence type="ECO:0000256" key="2">
    <source>
        <dbReference type="ARBA" id="ARBA00022670"/>
    </source>
</evidence>